<dbReference type="InParanoid" id="A0A2T3B6C3"/>
<feature type="compositionally biased region" description="Polar residues" evidence="1">
    <location>
        <begin position="282"/>
        <end position="291"/>
    </location>
</feature>
<dbReference type="RefSeq" id="XP_024722459.1">
    <property type="nucleotide sequence ID" value="XM_024863751.1"/>
</dbReference>
<dbReference type="AlphaFoldDB" id="A0A2T3B6C3"/>
<protein>
    <submittedName>
        <fullName evidence="2">Uncharacterized protein</fullName>
    </submittedName>
</protein>
<evidence type="ECO:0000256" key="1">
    <source>
        <dbReference type="SAM" id="MobiDB-lite"/>
    </source>
</evidence>
<feature type="region of interest" description="Disordered" evidence="1">
    <location>
        <begin position="108"/>
        <end position="153"/>
    </location>
</feature>
<proteinExistence type="predicted"/>
<evidence type="ECO:0000313" key="3">
    <source>
        <dbReference type="Proteomes" id="UP000241818"/>
    </source>
</evidence>
<evidence type="ECO:0000313" key="2">
    <source>
        <dbReference type="EMBL" id="PSS22304.1"/>
    </source>
</evidence>
<reference evidence="2 3" key="1">
    <citation type="journal article" date="2018" name="New Phytol.">
        <title>Comparative genomics and transcriptomics depict ericoid mycorrhizal fungi as versatile saprotrophs and plant mutualists.</title>
        <authorList>
            <person name="Martino E."/>
            <person name="Morin E."/>
            <person name="Grelet G.A."/>
            <person name="Kuo A."/>
            <person name="Kohler A."/>
            <person name="Daghino S."/>
            <person name="Barry K.W."/>
            <person name="Cichocki N."/>
            <person name="Clum A."/>
            <person name="Dockter R.B."/>
            <person name="Hainaut M."/>
            <person name="Kuo R.C."/>
            <person name="LaButti K."/>
            <person name="Lindahl B.D."/>
            <person name="Lindquist E.A."/>
            <person name="Lipzen A."/>
            <person name="Khouja H.R."/>
            <person name="Magnuson J."/>
            <person name="Murat C."/>
            <person name="Ohm R.A."/>
            <person name="Singer S.W."/>
            <person name="Spatafora J.W."/>
            <person name="Wang M."/>
            <person name="Veneault-Fourrey C."/>
            <person name="Henrissat B."/>
            <person name="Grigoriev I.V."/>
            <person name="Martin F.M."/>
            <person name="Perotto S."/>
        </authorList>
    </citation>
    <scope>NUCLEOTIDE SEQUENCE [LARGE SCALE GENOMIC DNA]</scope>
    <source>
        <strain evidence="2 3">ATCC 22711</strain>
    </source>
</reference>
<dbReference type="Proteomes" id="UP000241818">
    <property type="component" value="Unassembled WGS sequence"/>
</dbReference>
<feature type="region of interest" description="Disordered" evidence="1">
    <location>
        <begin position="245"/>
        <end position="291"/>
    </location>
</feature>
<sequence length="291" mass="31060">MPFGPFVLEIRRGSDGFARCAGPSSISSLDSRYLISDWCGGWQPGRVETLHGACPVIVFVVTASHGWPFGKDPRGAPGCVYGSNYILPSCAVVMMKAAFDSEDIQVQDNHDDDDETLPPTPRSLASKPRARMTGRAFPPQAPFSSRSNHQTSKRPRLRFLPLIQLGAAQVRALGKGKGERPPTHCQLSPSGARLLASKETLWPLLLLLLLLLPPPSTITTHPAAALAGPVYKSPPLALSLSHAPSRGQLQLPSSPPPAPSPCARSVSRRRRPLPIGAHTGLVSGNSGDVPY</sequence>
<accession>A0A2T3B6C3</accession>
<gene>
    <name evidence="2" type="ORF">M430DRAFT_17863</name>
</gene>
<name>A0A2T3B6C3_AMORE</name>
<dbReference type="GeneID" id="36571832"/>
<organism evidence="2 3">
    <name type="scientific">Amorphotheca resinae ATCC 22711</name>
    <dbReference type="NCBI Taxonomy" id="857342"/>
    <lineage>
        <taxon>Eukaryota</taxon>
        <taxon>Fungi</taxon>
        <taxon>Dikarya</taxon>
        <taxon>Ascomycota</taxon>
        <taxon>Pezizomycotina</taxon>
        <taxon>Leotiomycetes</taxon>
        <taxon>Helotiales</taxon>
        <taxon>Amorphothecaceae</taxon>
        <taxon>Amorphotheca</taxon>
    </lineage>
</organism>
<keyword evidence="3" id="KW-1185">Reference proteome</keyword>
<dbReference type="EMBL" id="KZ679009">
    <property type="protein sequence ID" value="PSS22304.1"/>
    <property type="molecule type" value="Genomic_DNA"/>
</dbReference>